<comment type="caution">
    <text evidence="5">The sequence shown here is derived from an EMBL/GenBank/DDBJ whole genome shotgun (WGS) entry which is preliminary data.</text>
</comment>
<evidence type="ECO:0000256" key="2">
    <source>
        <dbReference type="ARBA" id="ARBA00022771"/>
    </source>
</evidence>
<proteinExistence type="predicted"/>
<reference evidence="5 6" key="1">
    <citation type="submission" date="2021-06" db="EMBL/GenBank/DDBJ databases">
        <authorList>
            <person name="Palmer J.M."/>
        </authorList>
    </citation>
    <scope>NUCLEOTIDE SEQUENCE [LARGE SCALE GENOMIC DNA]</scope>
    <source>
        <strain evidence="6">if_2019</strain>
        <tissue evidence="5">Muscle</tissue>
    </source>
</reference>
<evidence type="ECO:0000256" key="1">
    <source>
        <dbReference type="ARBA" id="ARBA00022723"/>
    </source>
</evidence>
<keyword evidence="3" id="KW-0862">Zinc</keyword>
<protein>
    <recommendedName>
        <fullName evidence="4">BED-type domain-containing protein</fullName>
    </recommendedName>
</protein>
<name>A0ABV0U2S5_9TELE</name>
<dbReference type="Pfam" id="PF02892">
    <property type="entry name" value="zf-BED"/>
    <property type="match status" value="1"/>
</dbReference>
<keyword evidence="6" id="KW-1185">Reference proteome</keyword>
<keyword evidence="1" id="KW-0479">Metal-binding</keyword>
<dbReference type="InterPro" id="IPR003656">
    <property type="entry name" value="Znf_BED"/>
</dbReference>
<organism evidence="5 6">
    <name type="scientific">Ilyodon furcidens</name>
    <name type="common">goldbreast splitfin</name>
    <dbReference type="NCBI Taxonomy" id="33524"/>
    <lineage>
        <taxon>Eukaryota</taxon>
        <taxon>Metazoa</taxon>
        <taxon>Chordata</taxon>
        <taxon>Craniata</taxon>
        <taxon>Vertebrata</taxon>
        <taxon>Euteleostomi</taxon>
        <taxon>Actinopterygii</taxon>
        <taxon>Neopterygii</taxon>
        <taxon>Teleostei</taxon>
        <taxon>Neoteleostei</taxon>
        <taxon>Acanthomorphata</taxon>
        <taxon>Ovalentaria</taxon>
        <taxon>Atherinomorphae</taxon>
        <taxon>Cyprinodontiformes</taxon>
        <taxon>Goodeidae</taxon>
        <taxon>Ilyodon</taxon>
    </lineage>
</organism>
<accession>A0ABV0U2S5</accession>
<dbReference type="Proteomes" id="UP001482620">
    <property type="component" value="Unassembled WGS sequence"/>
</dbReference>
<evidence type="ECO:0000259" key="4">
    <source>
        <dbReference type="Pfam" id="PF02892"/>
    </source>
</evidence>
<sequence>MPDMNTALHAQESNVSTRCYRQQSMGDRKRLKVWLHFSKRSADYARYNICNAMCKASGGNTSNLREHLQRFLYDYSRGAPHPANQTTCLPKRIMACSNMYVLTVNVIHGCF</sequence>
<evidence type="ECO:0000313" key="5">
    <source>
        <dbReference type="EMBL" id="MEQ2238820.1"/>
    </source>
</evidence>
<feature type="domain" description="BED-type" evidence="4">
    <location>
        <begin position="32"/>
        <end position="70"/>
    </location>
</feature>
<keyword evidence="2" id="KW-0863">Zinc-finger</keyword>
<evidence type="ECO:0000313" key="6">
    <source>
        <dbReference type="Proteomes" id="UP001482620"/>
    </source>
</evidence>
<evidence type="ECO:0000256" key="3">
    <source>
        <dbReference type="ARBA" id="ARBA00022833"/>
    </source>
</evidence>
<dbReference type="EMBL" id="JAHRIQ010054372">
    <property type="protein sequence ID" value="MEQ2238820.1"/>
    <property type="molecule type" value="Genomic_DNA"/>
</dbReference>
<gene>
    <name evidence="5" type="ORF">ILYODFUR_037193</name>
</gene>